<keyword evidence="2" id="KW-0732">Signal</keyword>
<evidence type="ECO:0000256" key="2">
    <source>
        <dbReference type="SAM" id="SignalP"/>
    </source>
</evidence>
<name>A0A919A8G9_9ACTN</name>
<organism evidence="3 4">
    <name type="scientific">Streptomyces longispororuber</name>
    <dbReference type="NCBI Taxonomy" id="68230"/>
    <lineage>
        <taxon>Bacteria</taxon>
        <taxon>Bacillati</taxon>
        <taxon>Actinomycetota</taxon>
        <taxon>Actinomycetes</taxon>
        <taxon>Kitasatosporales</taxon>
        <taxon>Streptomycetaceae</taxon>
        <taxon>Streptomyces</taxon>
    </lineage>
</organism>
<dbReference type="Proteomes" id="UP000608024">
    <property type="component" value="Unassembled WGS sequence"/>
</dbReference>
<dbReference type="AlphaFoldDB" id="A0A919A8G9"/>
<feature type="chain" id="PRO_5038963232" evidence="2">
    <location>
        <begin position="24"/>
        <end position="266"/>
    </location>
</feature>
<dbReference type="Gene3D" id="2.50.20.20">
    <property type="match status" value="1"/>
</dbReference>
<evidence type="ECO:0000313" key="3">
    <source>
        <dbReference type="EMBL" id="GHE90752.1"/>
    </source>
</evidence>
<feature type="region of interest" description="Disordered" evidence="1">
    <location>
        <begin position="246"/>
        <end position="266"/>
    </location>
</feature>
<protein>
    <submittedName>
        <fullName evidence="3">Lipoprotein</fullName>
    </submittedName>
</protein>
<gene>
    <name evidence="3" type="ORF">GCM10018785_66850</name>
</gene>
<keyword evidence="3" id="KW-0449">Lipoprotein</keyword>
<reference evidence="3" key="2">
    <citation type="submission" date="2020-09" db="EMBL/GenBank/DDBJ databases">
        <authorList>
            <person name="Sun Q."/>
            <person name="Ohkuma M."/>
        </authorList>
    </citation>
    <scope>NUCLEOTIDE SEQUENCE</scope>
    <source>
        <strain evidence="3">JCM 4784</strain>
    </source>
</reference>
<accession>A0A919A8G9</accession>
<keyword evidence="4" id="KW-1185">Reference proteome</keyword>
<feature type="signal peptide" evidence="2">
    <location>
        <begin position="1"/>
        <end position="23"/>
    </location>
</feature>
<comment type="caution">
    <text evidence="3">The sequence shown here is derived from an EMBL/GenBank/DDBJ whole genome shotgun (WGS) entry which is preliminary data.</text>
</comment>
<dbReference type="EMBL" id="BNBT01000170">
    <property type="protein sequence ID" value="GHE90752.1"/>
    <property type="molecule type" value="Genomic_DNA"/>
</dbReference>
<proteinExistence type="predicted"/>
<reference evidence="3" key="1">
    <citation type="journal article" date="2014" name="Int. J. Syst. Evol. Microbiol.">
        <title>Complete genome sequence of Corynebacterium casei LMG S-19264T (=DSM 44701T), isolated from a smear-ripened cheese.</title>
        <authorList>
            <consortium name="US DOE Joint Genome Institute (JGI-PGF)"/>
            <person name="Walter F."/>
            <person name="Albersmeier A."/>
            <person name="Kalinowski J."/>
            <person name="Ruckert C."/>
        </authorList>
    </citation>
    <scope>NUCLEOTIDE SEQUENCE</scope>
    <source>
        <strain evidence="3">JCM 4784</strain>
    </source>
</reference>
<evidence type="ECO:0000313" key="4">
    <source>
        <dbReference type="Proteomes" id="UP000608024"/>
    </source>
</evidence>
<dbReference type="RefSeq" id="WP_190139911.1">
    <property type="nucleotide sequence ID" value="NZ_BNBT01000170.1"/>
</dbReference>
<dbReference type="PROSITE" id="PS51257">
    <property type="entry name" value="PROKAR_LIPOPROTEIN"/>
    <property type="match status" value="1"/>
</dbReference>
<sequence>MHTHRTAFAALCLVAAASVTLTACGDGDDSGNKSGKSGTKAGAKASAAAKKEPFAGLSGPQIVDKALKATSGASSLRVKGSMAGDGGPGSIDLALDTKGQCVGSIGSAGEGSIDLIGKGDTVYMRYDAAFLRSEMKGEPKTEVDGAIEMMADRWTKSTAKGAEKKEFAEFCDLKTLLADFKGTGSVARKGKATTVDGVPALTLHETDGKERSTLYVAAEGEPYLLKAVHEPGKGKKPDTIVLTDFDKPVRATPPNGDVLDLDELQD</sequence>
<evidence type="ECO:0000256" key="1">
    <source>
        <dbReference type="SAM" id="MobiDB-lite"/>
    </source>
</evidence>